<dbReference type="Proteomes" id="UP001230649">
    <property type="component" value="Unassembled WGS sequence"/>
</dbReference>
<reference evidence="1" key="1">
    <citation type="submission" date="2023-04" db="EMBL/GenBank/DDBJ databases">
        <title>Draft Genome sequencing of Naganishia species isolated from polar environments using Oxford Nanopore Technology.</title>
        <authorList>
            <person name="Leo P."/>
            <person name="Venkateswaran K."/>
        </authorList>
    </citation>
    <scope>NUCLEOTIDE SEQUENCE</scope>
    <source>
        <strain evidence="1">MNA-CCFEE 5262</strain>
    </source>
</reference>
<comment type="caution">
    <text evidence="1">The sequence shown here is derived from an EMBL/GenBank/DDBJ whole genome shotgun (WGS) entry which is preliminary data.</text>
</comment>
<name>A0ACC2WE66_9TREE</name>
<evidence type="ECO:0000313" key="2">
    <source>
        <dbReference type="Proteomes" id="UP001230649"/>
    </source>
</evidence>
<keyword evidence="2" id="KW-1185">Reference proteome</keyword>
<accession>A0ACC2WE66</accession>
<organism evidence="1 2">
    <name type="scientific">Naganishia adeliensis</name>
    <dbReference type="NCBI Taxonomy" id="92952"/>
    <lineage>
        <taxon>Eukaryota</taxon>
        <taxon>Fungi</taxon>
        <taxon>Dikarya</taxon>
        <taxon>Basidiomycota</taxon>
        <taxon>Agaricomycotina</taxon>
        <taxon>Tremellomycetes</taxon>
        <taxon>Filobasidiales</taxon>
        <taxon>Filobasidiaceae</taxon>
        <taxon>Naganishia</taxon>
    </lineage>
</organism>
<evidence type="ECO:0000313" key="1">
    <source>
        <dbReference type="EMBL" id="KAJ9110048.1"/>
    </source>
</evidence>
<protein>
    <submittedName>
        <fullName evidence="1">Uncharacterized protein</fullName>
    </submittedName>
</protein>
<dbReference type="EMBL" id="JASBWS010000026">
    <property type="protein sequence ID" value="KAJ9110048.1"/>
    <property type="molecule type" value="Genomic_DNA"/>
</dbReference>
<sequence length="689" mass="75531">MSAPVSAYSYSEYTIAPSEASLNARWYNQIQQWTNRVPPPTSQPDAPGEPNDALDGGGRRRRDVDEGTDGGTVLPTHSVSRRASLAERRRWMQQDAEPTQTRSTEGRDVMDIGSTTGQLVRDTATRSTSRGAISNQPMQHAPSKKTPLLQDKHNSPRNISSSRVSGAGDLLVKATTPAQEDFGPPSPAIDARHSWQNSQKMSSSQISRYGDNRAVNPDTSVADKSRTSSAKCDTRNRNSLLQTALQDHAGPGDIPTRPARGRRPPTPYHPPSDVGLTEIPESSVGETEETAHRDRSTRRSEVTVVTQPRRRYPPSVPRTVLLPTKQPEHDLSKLEIKPRTKDTSITETSMPKRHSLVSSSHPPRMAPSSQPTDHSSFPPLSTNPRDMTVVPEDSISRVEPQHRVNEKLVGEAVRGNSEDRGRKREHWRDRRGTTKSHSRERERYASRESWRGQRLQEPPRPRHHSPLRSSSSDSGSSRTSVRSRPSSSSSGTSTPRRGAYSIRTMSPPIFSPRPTIVQPPYRISSPAMMPLVRPPMAATHSYMPQSFSPPPLTPIQSQMMPMHLGVQMGHHPWSAMSNFSSVALSPPPTAFTQSWSPHLGPPSQVALGARPYPGSMQPSFGNMSIGGNDNAWMNASRRGSTPQLLNTAMVSGQPRGMSGGMSGNMRPPRPVRAASAPVTGHVDGSPILR</sequence>
<gene>
    <name evidence="1" type="ORF">QFC20_003122</name>
</gene>
<proteinExistence type="predicted"/>